<evidence type="ECO:0000313" key="2">
    <source>
        <dbReference type="Proteomes" id="UP000708208"/>
    </source>
</evidence>
<proteinExistence type="predicted"/>
<comment type="caution">
    <text evidence="1">The sequence shown here is derived from an EMBL/GenBank/DDBJ whole genome shotgun (WGS) entry which is preliminary data.</text>
</comment>
<feature type="non-terminal residue" evidence="1">
    <location>
        <position position="1"/>
    </location>
</feature>
<reference evidence="1" key="1">
    <citation type="submission" date="2021-06" db="EMBL/GenBank/DDBJ databases">
        <authorList>
            <person name="Hodson N. C."/>
            <person name="Mongue J. A."/>
            <person name="Jaron S. K."/>
        </authorList>
    </citation>
    <scope>NUCLEOTIDE SEQUENCE</scope>
</reference>
<dbReference type="AlphaFoldDB" id="A0A8J2KD48"/>
<accession>A0A8J2KD48</accession>
<sequence length="60" mass="6648">PSDWGGTRCSTKCIHGPCVLNMECCPWNCSVEEGSRDLILKGYEIVSYNSPELITNKGRV</sequence>
<keyword evidence="2" id="KW-1185">Reference proteome</keyword>
<protein>
    <submittedName>
        <fullName evidence="1">Uncharacterized protein</fullName>
    </submittedName>
</protein>
<dbReference type="Proteomes" id="UP000708208">
    <property type="component" value="Unassembled WGS sequence"/>
</dbReference>
<name>A0A8J2KD48_9HEXA</name>
<evidence type="ECO:0000313" key="1">
    <source>
        <dbReference type="EMBL" id="CAG7734212.1"/>
    </source>
</evidence>
<organism evidence="1 2">
    <name type="scientific">Allacma fusca</name>
    <dbReference type="NCBI Taxonomy" id="39272"/>
    <lineage>
        <taxon>Eukaryota</taxon>
        <taxon>Metazoa</taxon>
        <taxon>Ecdysozoa</taxon>
        <taxon>Arthropoda</taxon>
        <taxon>Hexapoda</taxon>
        <taxon>Collembola</taxon>
        <taxon>Symphypleona</taxon>
        <taxon>Sminthuridae</taxon>
        <taxon>Allacma</taxon>
    </lineage>
</organism>
<dbReference type="EMBL" id="CAJVCH010265110">
    <property type="protein sequence ID" value="CAG7734212.1"/>
    <property type="molecule type" value="Genomic_DNA"/>
</dbReference>
<gene>
    <name evidence="1" type="ORF">AFUS01_LOCUS22612</name>
</gene>